<protein>
    <recommendedName>
        <fullName evidence="2">Four helix bundle protein</fullName>
    </recommendedName>
</protein>
<proteinExistence type="predicted"/>
<sequence length="143" mass="16610">MGKQGRTRAKMGEQGKRGLMGKGYMKLIVWKNACELRRIIYEITKRFPNEELRRISQMRDSARSIKQNIQEGYKRTSIGIYIQHLSIAQGSLGELSGDVDDCFEDKILDKQKYKMIDSLIGRTDYLFMRLIQSLDIKRKAEAT</sequence>
<accession>X1ISJ4</accession>
<dbReference type="Pfam" id="PF05635">
    <property type="entry name" value="23S_rRNA_IVP"/>
    <property type="match status" value="1"/>
</dbReference>
<dbReference type="InterPro" id="IPR012657">
    <property type="entry name" value="23S_rRNA-intervening_sequence"/>
</dbReference>
<comment type="caution">
    <text evidence="1">The sequence shown here is derived from an EMBL/GenBank/DDBJ whole genome shotgun (WGS) entry which is preliminary data.</text>
</comment>
<organism evidence="1">
    <name type="scientific">marine sediment metagenome</name>
    <dbReference type="NCBI Taxonomy" id="412755"/>
    <lineage>
        <taxon>unclassified sequences</taxon>
        <taxon>metagenomes</taxon>
        <taxon>ecological metagenomes</taxon>
    </lineage>
</organism>
<dbReference type="SUPFAM" id="SSF158446">
    <property type="entry name" value="IVS-encoded protein-like"/>
    <property type="match status" value="1"/>
</dbReference>
<dbReference type="NCBIfam" id="TIGR02436">
    <property type="entry name" value="four helix bundle protein"/>
    <property type="match status" value="1"/>
</dbReference>
<gene>
    <name evidence="1" type="ORF">S03H2_28990</name>
</gene>
<dbReference type="PANTHER" id="PTHR38471">
    <property type="entry name" value="FOUR HELIX BUNDLE PROTEIN"/>
    <property type="match status" value="1"/>
</dbReference>
<dbReference type="AlphaFoldDB" id="X1ISJ4"/>
<dbReference type="EMBL" id="BARU01017479">
    <property type="protein sequence ID" value="GAH60473.1"/>
    <property type="molecule type" value="Genomic_DNA"/>
</dbReference>
<dbReference type="Gene3D" id="1.20.1440.60">
    <property type="entry name" value="23S rRNA-intervening sequence"/>
    <property type="match status" value="1"/>
</dbReference>
<evidence type="ECO:0008006" key="2">
    <source>
        <dbReference type="Google" id="ProtNLM"/>
    </source>
</evidence>
<reference evidence="1" key="1">
    <citation type="journal article" date="2014" name="Front. Microbiol.">
        <title>High frequency of phylogenetically diverse reductive dehalogenase-homologous genes in deep subseafloor sedimentary metagenomes.</title>
        <authorList>
            <person name="Kawai M."/>
            <person name="Futagami T."/>
            <person name="Toyoda A."/>
            <person name="Takaki Y."/>
            <person name="Nishi S."/>
            <person name="Hori S."/>
            <person name="Arai W."/>
            <person name="Tsubouchi T."/>
            <person name="Morono Y."/>
            <person name="Uchiyama I."/>
            <person name="Ito T."/>
            <person name="Fujiyama A."/>
            <person name="Inagaki F."/>
            <person name="Takami H."/>
        </authorList>
    </citation>
    <scope>NUCLEOTIDE SEQUENCE</scope>
    <source>
        <strain evidence="1">Expedition CK06-06</strain>
    </source>
</reference>
<dbReference type="PANTHER" id="PTHR38471:SF2">
    <property type="entry name" value="FOUR HELIX BUNDLE PROTEIN"/>
    <property type="match status" value="1"/>
</dbReference>
<name>X1ISJ4_9ZZZZ</name>
<dbReference type="InterPro" id="IPR036583">
    <property type="entry name" value="23S_rRNA_IVS_sf"/>
</dbReference>
<evidence type="ECO:0000313" key="1">
    <source>
        <dbReference type="EMBL" id="GAH60473.1"/>
    </source>
</evidence>